<dbReference type="InterPro" id="IPR004399">
    <property type="entry name" value="HMP/HMP-P_kinase_dom"/>
</dbReference>
<gene>
    <name evidence="4" type="ORF">EJB06_12700</name>
</gene>
<dbReference type="CDD" id="cd01169">
    <property type="entry name" value="HMPP_kinase"/>
    <property type="match status" value="1"/>
</dbReference>
<keyword evidence="5" id="KW-1185">Reference proteome</keyword>
<dbReference type="Proteomes" id="UP000278085">
    <property type="component" value="Unassembled WGS sequence"/>
</dbReference>
<evidence type="ECO:0000259" key="3">
    <source>
        <dbReference type="Pfam" id="PF08543"/>
    </source>
</evidence>
<evidence type="ECO:0000313" key="4">
    <source>
        <dbReference type="EMBL" id="RSZ58754.1"/>
    </source>
</evidence>
<evidence type="ECO:0000256" key="2">
    <source>
        <dbReference type="ARBA" id="ARBA00012135"/>
    </source>
</evidence>
<dbReference type="EMBL" id="RXLQ01000006">
    <property type="protein sequence ID" value="RSZ58754.1"/>
    <property type="molecule type" value="Genomic_DNA"/>
</dbReference>
<dbReference type="Gene3D" id="3.40.1190.20">
    <property type="match status" value="2"/>
</dbReference>
<comment type="caution">
    <text evidence="4">The sequence shown here is derived from an EMBL/GenBank/DDBJ whole genome shotgun (WGS) entry which is preliminary data.</text>
</comment>
<evidence type="ECO:0000256" key="1">
    <source>
        <dbReference type="ARBA" id="ARBA00004948"/>
    </source>
</evidence>
<dbReference type="UniPathway" id="UPA00060">
    <property type="reaction ID" value="UER00138"/>
</dbReference>
<reference evidence="4 5" key="1">
    <citation type="submission" date="2018-12" db="EMBL/GenBank/DDBJ databases">
        <authorList>
            <person name="Yang E."/>
        </authorList>
    </citation>
    <scope>NUCLEOTIDE SEQUENCE [LARGE SCALE GENOMIC DNA]</scope>
    <source>
        <strain evidence="4 5">SOD</strain>
    </source>
</reference>
<accession>A0A430HMQ3</accession>
<dbReference type="GO" id="GO:0008972">
    <property type="term" value="F:phosphomethylpyrimidine kinase activity"/>
    <property type="evidence" value="ECO:0007669"/>
    <property type="project" value="InterPro"/>
</dbReference>
<dbReference type="Pfam" id="PF08543">
    <property type="entry name" value="Phos_pyr_kin"/>
    <property type="match status" value="1"/>
</dbReference>
<keyword evidence="4" id="KW-0418">Kinase</keyword>
<dbReference type="GO" id="GO:0008902">
    <property type="term" value="F:hydroxymethylpyrimidine kinase activity"/>
    <property type="evidence" value="ECO:0007669"/>
    <property type="project" value="UniProtKB-EC"/>
</dbReference>
<keyword evidence="4" id="KW-0808">Transferase</keyword>
<dbReference type="SUPFAM" id="SSF53613">
    <property type="entry name" value="Ribokinase-like"/>
    <property type="match status" value="1"/>
</dbReference>
<feature type="domain" description="Pyridoxamine kinase/Phosphomethylpyrimidine kinase" evidence="3">
    <location>
        <begin position="12"/>
        <end position="236"/>
    </location>
</feature>
<dbReference type="GO" id="GO:0009229">
    <property type="term" value="P:thiamine diphosphate biosynthetic process"/>
    <property type="evidence" value="ECO:0007669"/>
    <property type="project" value="UniProtKB-UniPathway"/>
</dbReference>
<protein>
    <recommendedName>
        <fullName evidence="2">hydroxymethylpyrimidine kinase</fullName>
        <ecNumber evidence="2">2.7.1.49</ecNumber>
    </recommendedName>
</protein>
<evidence type="ECO:0000313" key="5">
    <source>
        <dbReference type="Proteomes" id="UP000278085"/>
    </source>
</evidence>
<dbReference type="InterPro" id="IPR029056">
    <property type="entry name" value="Ribokinase-like"/>
</dbReference>
<dbReference type="GO" id="GO:0005829">
    <property type="term" value="C:cytosol"/>
    <property type="evidence" value="ECO:0007669"/>
    <property type="project" value="TreeGrafter"/>
</dbReference>
<sequence>MQPTVLVFAGLDPSGGAGIAADLTAIAAQGVHALPVVTALTVQDQNRVYEVVPVDCALLARQAQALIDSVKIGAVKLGIPGNRANAEAIAALIVQLRRRYPQLPVVLDPVLASGHGDALARGDALAALQPLLAAATLVLPNLREAQALGQLACPHVLVTGGHGEGPEVVNRWRSPGHGQEWRWPRLAGQFHGSGCTLAAAIAARLALGESMADALERGQSFTHQTLAQSFAIGAGQRIPQRFPSLL</sequence>
<dbReference type="GO" id="GO:0009228">
    <property type="term" value="P:thiamine biosynthetic process"/>
    <property type="evidence" value="ECO:0007669"/>
    <property type="project" value="InterPro"/>
</dbReference>
<organism evidence="4 5">
    <name type="scientific">Massilia atriviolacea</name>
    <dbReference type="NCBI Taxonomy" id="2495579"/>
    <lineage>
        <taxon>Bacteria</taxon>
        <taxon>Pseudomonadati</taxon>
        <taxon>Pseudomonadota</taxon>
        <taxon>Betaproteobacteria</taxon>
        <taxon>Burkholderiales</taxon>
        <taxon>Oxalobacteraceae</taxon>
        <taxon>Telluria group</taxon>
        <taxon>Massilia</taxon>
    </lineage>
</organism>
<proteinExistence type="predicted"/>
<dbReference type="EC" id="2.7.1.49" evidence="2"/>
<dbReference type="OrthoDB" id="9810880at2"/>
<dbReference type="InterPro" id="IPR013749">
    <property type="entry name" value="PM/HMP-P_kinase-1"/>
</dbReference>
<dbReference type="PANTHER" id="PTHR20858">
    <property type="entry name" value="PHOSPHOMETHYLPYRIMIDINE KINASE"/>
    <property type="match status" value="1"/>
</dbReference>
<dbReference type="PANTHER" id="PTHR20858:SF17">
    <property type="entry name" value="HYDROXYMETHYLPYRIMIDINE_PHOSPHOMETHYLPYRIMIDINE KINASE THI20-RELATED"/>
    <property type="match status" value="1"/>
</dbReference>
<dbReference type="AlphaFoldDB" id="A0A430HMQ3"/>
<comment type="pathway">
    <text evidence="1">Cofactor biosynthesis; thiamine diphosphate biosynthesis.</text>
</comment>
<name>A0A430HMQ3_9BURK</name>